<accession>X1BA21</accession>
<comment type="caution">
    <text evidence="2">The sequence shown here is derived from an EMBL/GenBank/DDBJ whole genome shotgun (WGS) entry which is preliminary data.</text>
</comment>
<name>X1BA21_9ZZZZ</name>
<keyword evidence="1" id="KW-0472">Membrane</keyword>
<sequence length="129" mass="14771">PYLLLVCDEDEMKHDTRREGMFLGTNAIFNKIAETLGPIIAVTVLVLFNFRQNTPEGYIQSESAIIGIKFLLFIVPSIMDVLGMIALKFYPIKGDYLKELKIYIEKAHQEKLIEYEKTKGLSKNDDKGR</sequence>
<feature type="transmembrane region" description="Helical" evidence="1">
    <location>
        <begin position="70"/>
        <end position="90"/>
    </location>
</feature>
<evidence type="ECO:0000313" key="2">
    <source>
        <dbReference type="EMBL" id="GAG92684.1"/>
    </source>
</evidence>
<evidence type="ECO:0000256" key="1">
    <source>
        <dbReference type="SAM" id="Phobius"/>
    </source>
</evidence>
<gene>
    <name evidence="2" type="ORF">S01H4_42661</name>
</gene>
<feature type="transmembrane region" description="Helical" evidence="1">
    <location>
        <begin position="28"/>
        <end position="50"/>
    </location>
</feature>
<keyword evidence="1" id="KW-0812">Transmembrane</keyword>
<feature type="non-terminal residue" evidence="2">
    <location>
        <position position="1"/>
    </location>
</feature>
<proteinExistence type="predicted"/>
<dbReference type="Pfam" id="PF13347">
    <property type="entry name" value="MFS_2"/>
    <property type="match status" value="1"/>
</dbReference>
<protein>
    <recommendedName>
        <fullName evidence="3">Major facilitator superfamily (MFS) profile domain-containing protein</fullName>
    </recommendedName>
</protein>
<organism evidence="2">
    <name type="scientific">marine sediment metagenome</name>
    <dbReference type="NCBI Taxonomy" id="412755"/>
    <lineage>
        <taxon>unclassified sequences</taxon>
        <taxon>metagenomes</taxon>
        <taxon>ecological metagenomes</taxon>
    </lineage>
</organism>
<dbReference type="AlphaFoldDB" id="X1BA21"/>
<keyword evidence="1" id="KW-1133">Transmembrane helix</keyword>
<reference evidence="2" key="1">
    <citation type="journal article" date="2014" name="Front. Microbiol.">
        <title>High frequency of phylogenetically diverse reductive dehalogenase-homologous genes in deep subseafloor sedimentary metagenomes.</title>
        <authorList>
            <person name="Kawai M."/>
            <person name="Futagami T."/>
            <person name="Toyoda A."/>
            <person name="Takaki Y."/>
            <person name="Nishi S."/>
            <person name="Hori S."/>
            <person name="Arai W."/>
            <person name="Tsubouchi T."/>
            <person name="Morono Y."/>
            <person name="Uchiyama I."/>
            <person name="Ito T."/>
            <person name="Fujiyama A."/>
            <person name="Inagaki F."/>
            <person name="Takami H."/>
        </authorList>
    </citation>
    <scope>NUCLEOTIDE SEQUENCE</scope>
    <source>
        <strain evidence="2">Expedition CK06-06</strain>
    </source>
</reference>
<evidence type="ECO:0008006" key="3">
    <source>
        <dbReference type="Google" id="ProtNLM"/>
    </source>
</evidence>
<dbReference type="EMBL" id="BART01023452">
    <property type="protein sequence ID" value="GAG92684.1"/>
    <property type="molecule type" value="Genomic_DNA"/>
</dbReference>